<dbReference type="PANTHER" id="PTHR24347">
    <property type="entry name" value="SERINE/THREONINE-PROTEIN KINASE"/>
    <property type="match status" value="1"/>
</dbReference>
<dbReference type="EMBL" id="LIAE01007400">
    <property type="protein sequence ID" value="PAV79564.1"/>
    <property type="molecule type" value="Genomic_DNA"/>
</dbReference>
<protein>
    <submittedName>
        <fullName evidence="9">Uncharacterized protein</fullName>
    </submittedName>
</protein>
<comment type="caution">
    <text evidence="9">The sequence shown here is derived from an EMBL/GenBank/DDBJ whole genome shotgun (WGS) entry which is preliminary data.</text>
</comment>
<dbReference type="InterPro" id="IPR000253">
    <property type="entry name" value="FHA_dom"/>
</dbReference>
<dbReference type="PROSITE" id="PS50011">
    <property type="entry name" value="PROTEIN_KINASE_DOM"/>
    <property type="match status" value="1"/>
</dbReference>
<comment type="similarity">
    <text evidence="6">Belongs to the protein kinase superfamily.</text>
</comment>
<evidence type="ECO:0000256" key="3">
    <source>
        <dbReference type="ARBA" id="ARBA00022840"/>
    </source>
</evidence>
<evidence type="ECO:0000313" key="10">
    <source>
        <dbReference type="Proteomes" id="UP000218231"/>
    </source>
</evidence>
<evidence type="ECO:0000259" key="7">
    <source>
        <dbReference type="PROSITE" id="PS50006"/>
    </source>
</evidence>
<organism evidence="9 10">
    <name type="scientific">Diploscapter pachys</name>
    <dbReference type="NCBI Taxonomy" id="2018661"/>
    <lineage>
        <taxon>Eukaryota</taxon>
        <taxon>Metazoa</taxon>
        <taxon>Ecdysozoa</taxon>
        <taxon>Nematoda</taxon>
        <taxon>Chromadorea</taxon>
        <taxon>Rhabditida</taxon>
        <taxon>Rhabditina</taxon>
        <taxon>Rhabditomorpha</taxon>
        <taxon>Rhabditoidea</taxon>
        <taxon>Rhabditidae</taxon>
        <taxon>Diploscapter</taxon>
    </lineage>
</organism>
<evidence type="ECO:0000256" key="4">
    <source>
        <dbReference type="ARBA" id="ARBA00022842"/>
    </source>
</evidence>
<dbReference type="OrthoDB" id="40902at2759"/>
<comment type="cofactor">
    <cofactor evidence="1">
        <name>Mg(2+)</name>
        <dbReference type="ChEBI" id="CHEBI:18420"/>
    </cofactor>
</comment>
<dbReference type="Gene3D" id="2.60.200.20">
    <property type="match status" value="1"/>
</dbReference>
<dbReference type="SUPFAM" id="SSF56112">
    <property type="entry name" value="Protein kinase-like (PK-like)"/>
    <property type="match status" value="1"/>
</dbReference>
<keyword evidence="10" id="KW-1185">Reference proteome</keyword>
<dbReference type="SMART" id="SM00240">
    <property type="entry name" value="FHA"/>
    <property type="match status" value="1"/>
</dbReference>
<evidence type="ECO:0000256" key="1">
    <source>
        <dbReference type="ARBA" id="ARBA00001946"/>
    </source>
</evidence>
<keyword evidence="6" id="KW-0723">Serine/threonine-protein kinase</keyword>
<evidence type="ECO:0000256" key="2">
    <source>
        <dbReference type="ARBA" id="ARBA00022741"/>
    </source>
</evidence>
<dbReference type="Pfam" id="PF00498">
    <property type="entry name" value="FHA"/>
    <property type="match status" value="1"/>
</dbReference>
<dbReference type="SUPFAM" id="SSF49879">
    <property type="entry name" value="SMAD/FHA domain"/>
    <property type="match status" value="1"/>
</dbReference>
<keyword evidence="2 5" id="KW-0547">Nucleotide-binding</keyword>
<dbReference type="Gene3D" id="1.10.510.10">
    <property type="entry name" value="Transferase(Phosphotransferase) domain 1"/>
    <property type="match status" value="1"/>
</dbReference>
<evidence type="ECO:0000259" key="8">
    <source>
        <dbReference type="PROSITE" id="PS50011"/>
    </source>
</evidence>
<dbReference type="SMART" id="SM00220">
    <property type="entry name" value="S_TKc"/>
    <property type="match status" value="1"/>
</dbReference>
<dbReference type="PROSITE" id="PS00107">
    <property type="entry name" value="PROTEIN_KINASE_ATP"/>
    <property type="match status" value="1"/>
</dbReference>
<dbReference type="InterPro" id="IPR008984">
    <property type="entry name" value="SMAD_FHA_dom_sf"/>
</dbReference>
<dbReference type="InterPro" id="IPR011009">
    <property type="entry name" value="Kinase-like_dom_sf"/>
</dbReference>
<feature type="domain" description="Protein kinase" evidence="8">
    <location>
        <begin position="187"/>
        <end position="462"/>
    </location>
</feature>
<keyword evidence="6" id="KW-0418">Kinase</keyword>
<proteinExistence type="inferred from homology"/>
<dbReference type="STRING" id="2018661.A0A2A2L095"/>
<evidence type="ECO:0000313" key="9">
    <source>
        <dbReference type="EMBL" id="PAV79564.1"/>
    </source>
</evidence>
<sequence length="485" mass="55001">MVSGDVAMRNSINTTGSDNRSVYEMARLASAISPTQAIALSQLKESQLTLGEHTQNKRQPNNVFAKLVSMRSDVDNIELVKPEWTCGRDPTLDLDYTFKRLDSNDHLYRILSRKQFQIVHNFDTGVTYITDLSRNGTLVNKQKIGKDRTIVLSNRDSISIGYAKYDIFIFEQLNTPTYPKELTDKLIMTSVALGKGGYGRVIMAAMKSNFDKKVAVKILSHQTLTSSIRFSQTIVKPEEIENEVCIMRNINHPNCMRLYEVVQSIDRAFIVMELVSGGELFDRLTNAEHHGIGMGDDLTRFYAWQLLNALSYLHRNNITHRDIKPENILCVDRNIYTVIKLVDFGLAKSVEGGGRMRTKCGTPAYTAPEMLTSSKEMKMPYTEKVDVWSLGVVLFMIAVGYPPFSPDYGDGEMDEQIKTGRLIFHACWKSQPVCTQQSIQKMLSVDANRRPTSLKLLTSPWMSGEPIEKAKKMVQTYENNNHFVY</sequence>
<keyword evidence="3 5" id="KW-0067">ATP-binding</keyword>
<evidence type="ECO:0000256" key="5">
    <source>
        <dbReference type="PROSITE-ProRule" id="PRU10141"/>
    </source>
</evidence>
<dbReference type="Pfam" id="PF00069">
    <property type="entry name" value="Pkinase"/>
    <property type="match status" value="1"/>
</dbReference>
<dbReference type="FunFam" id="1.10.510.10:FF:000571">
    <property type="entry name" value="Maternal embryonic leucine zipper kinase"/>
    <property type="match status" value="1"/>
</dbReference>
<dbReference type="GO" id="GO:0004674">
    <property type="term" value="F:protein serine/threonine kinase activity"/>
    <property type="evidence" value="ECO:0007669"/>
    <property type="project" value="UniProtKB-KW"/>
</dbReference>
<dbReference type="AlphaFoldDB" id="A0A2A2L095"/>
<keyword evidence="6" id="KW-0808">Transferase</keyword>
<feature type="binding site" evidence="5">
    <location>
        <position position="217"/>
    </location>
    <ligand>
        <name>ATP</name>
        <dbReference type="ChEBI" id="CHEBI:30616"/>
    </ligand>
</feature>
<dbReference type="Proteomes" id="UP000218231">
    <property type="component" value="Unassembled WGS sequence"/>
</dbReference>
<dbReference type="InterPro" id="IPR000719">
    <property type="entry name" value="Prot_kinase_dom"/>
</dbReference>
<feature type="domain" description="FHA" evidence="7">
    <location>
        <begin position="84"/>
        <end position="144"/>
    </location>
</feature>
<dbReference type="InterPro" id="IPR008271">
    <property type="entry name" value="Ser/Thr_kinase_AS"/>
</dbReference>
<dbReference type="PROSITE" id="PS50006">
    <property type="entry name" value="FHA_DOMAIN"/>
    <property type="match status" value="1"/>
</dbReference>
<gene>
    <name evidence="9" type="ORF">WR25_11579</name>
</gene>
<accession>A0A2A2L095</accession>
<dbReference type="InterPro" id="IPR017441">
    <property type="entry name" value="Protein_kinase_ATP_BS"/>
</dbReference>
<reference evidence="9 10" key="1">
    <citation type="journal article" date="2017" name="Curr. Biol.">
        <title>Genome architecture and evolution of a unichromosomal asexual nematode.</title>
        <authorList>
            <person name="Fradin H."/>
            <person name="Zegar C."/>
            <person name="Gutwein M."/>
            <person name="Lucas J."/>
            <person name="Kovtun M."/>
            <person name="Corcoran D."/>
            <person name="Baugh L.R."/>
            <person name="Kiontke K."/>
            <person name="Gunsalus K."/>
            <person name="Fitch D.H."/>
            <person name="Piano F."/>
        </authorList>
    </citation>
    <scope>NUCLEOTIDE SEQUENCE [LARGE SCALE GENOMIC DNA]</scope>
    <source>
        <strain evidence="9">PF1309</strain>
    </source>
</reference>
<dbReference type="GO" id="GO:0005524">
    <property type="term" value="F:ATP binding"/>
    <property type="evidence" value="ECO:0007669"/>
    <property type="project" value="UniProtKB-UniRule"/>
</dbReference>
<dbReference type="PROSITE" id="PS00108">
    <property type="entry name" value="PROTEIN_KINASE_ST"/>
    <property type="match status" value="1"/>
</dbReference>
<keyword evidence="4" id="KW-0460">Magnesium</keyword>
<evidence type="ECO:0000256" key="6">
    <source>
        <dbReference type="RuleBase" id="RU000304"/>
    </source>
</evidence>
<name>A0A2A2L095_9BILA</name>